<dbReference type="InterPro" id="IPR016181">
    <property type="entry name" value="Acyl_CoA_acyltransferase"/>
</dbReference>
<dbReference type="EMBL" id="PYGD01000001">
    <property type="protein sequence ID" value="PSK95329.1"/>
    <property type="molecule type" value="Genomic_DNA"/>
</dbReference>
<dbReference type="Gene3D" id="3.40.630.30">
    <property type="match status" value="1"/>
</dbReference>
<name>A0A2P8DDQ6_9BACT</name>
<dbReference type="PANTHER" id="PTHR43792">
    <property type="entry name" value="GNAT FAMILY, PUTATIVE (AFU_ORTHOLOGUE AFUA_3G00765)-RELATED-RELATED"/>
    <property type="match status" value="1"/>
</dbReference>
<protein>
    <submittedName>
        <fullName evidence="2">Ribosomal-protein-alanine N-acetyltransferase</fullName>
    </submittedName>
</protein>
<dbReference type="GO" id="GO:0016747">
    <property type="term" value="F:acyltransferase activity, transferring groups other than amino-acyl groups"/>
    <property type="evidence" value="ECO:0007669"/>
    <property type="project" value="InterPro"/>
</dbReference>
<evidence type="ECO:0000313" key="2">
    <source>
        <dbReference type="EMBL" id="PSK95329.1"/>
    </source>
</evidence>
<proteinExistence type="predicted"/>
<feature type="domain" description="N-acetyltransferase" evidence="1">
    <location>
        <begin position="8"/>
        <end position="161"/>
    </location>
</feature>
<dbReference type="InterPro" id="IPR051531">
    <property type="entry name" value="N-acetyltransferase"/>
</dbReference>
<dbReference type="PROSITE" id="PS51186">
    <property type="entry name" value="GNAT"/>
    <property type="match status" value="1"/>
</dbReference>
<comment type="caution">
    <text evidence="2">The sequence shown here is derived from an EMBL/GenBank/DDBJ whole genome shotgun (WGS) entry which is preliminary data.</text>
</comment>
<dbReference type="AlphaFoldDB" id="A0A2P8DDQ6"/>
<dbReference type="InterPro" id="IPR000182">
    <property type="entry name" value="GNAT_dom"/>
</dbReference>
<gene>
    <name evidence="2" type="ORF">B0I18_1011497</name>
</gene>
<keyword evidence="2" id="KW-0808">Transferase</keyword>
<dbReference type="RefSeq" id="WP_106521990.1">
    <property type="nucleotide sequence ID" value="NZ_PYGD01000001.1"/>
</dbReference>
<organism evidence="2 3">
    <name type="scientific">Taibaiella chishuiensis</name>
    <dbReference type="NCBI Taxonomy" id="1434707"/>
    <lineage>
        <taxon>Bacteria</taxon>
        <taxon>Pseudomonadati</taxon>
        <taxon>Bacteroidota</taxon>
        <taxon>Chitinophagia</taxon>
        <taxon>Chitinophagales</taxon>
        <taxon>Chitinophagaceae</taxon>
        <taxon>Taibaiella</taxon>
    </lineage>
</organism>
<dbReference type="PANTHER" id="PTHR43792:SF1">
    <property type="entry name" value="N-ACETYLTRANSFERASE DOMAIN-CONTAINING PROTEIN"/>
    <property type="match status" value="1"/>
</dbReference>
<dbReference type="OrthoDB" id="9811523at2"/>
<dbReference type="Pfam" id="PF13302">
    <property type="entry name" value="Acetyltransf_3"/>
    <property type="match status" value="1"/>
</dbReference>
<sequence length="161" mass="18172">MITATTRLYFRTISPTDRDAFFRIYSDKEAMQYRGNAPLATLEDADRMIAKTLRDYGSNGECRLAIVETASDQPIGSFLYKTLSETSCEIGYSIGREYWGRGYGLEAVQAMQAYLRQMGYHVLLATTKTENTASSRLLQKAGFDLVSEDKATGQLWFELDL</sequence>
<keyword evidence="3" id="KW-1185">Reference proteome</keyword>
<evidence type="ECO:0000313" key="3">
    <source>
        <dbReference type="Proteomes" id="UP000240572"/>
    </source>
</evidence>
<dbReference type="SUPFAM" id="SSF55729">
    <property type="entry name" value="Acyl-CoA N-acyltransferases (Nat)"/>
    <property type="match status" value="1"/>
</dbReference>
<evidence type="ECO:0000259" key="1">
    <source>
        <dbReference type="PROSITE" id="PS51186"/>
    </source>
</evidence>
<dbReference type="Proteomes" id="UP000240572">
    <property type="component" value="Unassembled WGS sequence"/>
</dbReference>
<reference evidence="2 3" key="1">
    <citation type="submission" date="2018-03" db="EMBL/GenBank/DDBJ databases">
        <title>Genomic Encyclopedia of Type Strains, Phase III (KMG-III): the genomes of soil and plant-associated and newly described type strains.</title>
        <authorList>
            <person name="Whitman W."/>
        </authorList>
    </citation>
    <scope>NUCLEOTIDE SEQUENCE [LARGE SCALE GENOMIC DNA]</scope>
    <source>
        <strain evidence="2 3">CGMCC 1.12700</strain>
    </source>
</reference>
<accession>A0A2P8DDQ6</accession>